<keyword evidence="1" id="KW-0812">Transmembrane</keyword>
<evidence type="ECO:0000256" key="1">
    <source>
        <dbReference type="SAM" id="Phobius"/>
    </source>
</evidence>
<dbReference type="Gramene" id="Manes.04G074600.1.v8.1">
    <property type="protein sequence ID" value="Manes.04G074600.1.v8.1.CDS.1"/>
    <property type="gene ID" value="Manes.04G074600.v8.1"/>
</dbReference>
<proteinExistence type="predicted"/>
<name>A0A2C9W2P2_MANES</name>
<accession>A0A2C9W2P2</accession>
<feature type="transmembrane region" description="Helical" evidence="1">
    <location>
        <begin position="46"/>
        <end position="67"/>
    </location>
</feature>
<gene>
    <name evidence="2" type="ORF">MANES_04G074600v8</name>
</gene>
<dbReference type="Proteomes" id="UP000091857">
    <property type="component" value="Chromosome 4"/>
</dbReference>
<sequence>MERSILFNLVIDAFVLSSHSLAREDGGWTRLQKSLFSFYCIHRSSLNLARAACVFLLGAILCFYCFSCRKRTTVRKKKTYFLLSAMATEFLGLRVSMCLSCLQIKV</sequence>
<keyword evidence="1" id="KW-1133">Transmembrane helix</keyword>
<evidence type="ECO:0000313" key="3">
    <source>
        <dbReference type="Proteomes" id="UP000091857"/>
    </source>
</evidence>
<protein>
    <submittedName>
        <fullName evidence="2">Uncharacterized protein</fullName>
    </submittedName>
</protein>
<evidence type="ECO:0000313" key="2">
    <source>
        <dbReference type="EMBL" id="OAY52330.1"/>
    </source>
</evidence>
<organism evidence="2 3">
    <name type="scientific">Manihot esculenta</name>
    <name type="common">Cassava</name>
    <name type="synonym">Jatropha manihot</name>
    <dbReference type="NCBI Taxonomy" id="3983"/>
    <lineage>
        <taxon>Eukaryota</taxon>
        <taxon>Viridiplantae</taxon>
        <taxon>Streptophyta</taxon>
        <taxon>Embryophyta</taxon>
        <taxon>Tracheophyta</taxon>
        <taxon>Spermatophyta</taxon>
        <taxon>Magnoliopsida</taxon>
        <taxon>eudicotyledons</taxon>
        <taxon>Gunneridae</taxon>
        <taxon>Pentapetalae</taxon>
        <taxon>rosids</taxon>
        <taxon>fabids</taxon>
        <taxon>Malpighiales</taxon>
        <taxon>Euphorbiaceae</taxon>
        <taxon>Crotonoideae</taxon>
        <taxon>Manihoteae</taxon>
        <taxon>Manihot</taxon>
    </lineage>
</organism>
<dbReference type="AlphaFoldDB" id="A0A2C9W2P2"/>
<dbReference type="EMBL" id="CM004390">
    <property type="protein sequence ID" value="OAY52330.1"/>
    <property type="molecule type" value="Genomic_DNA"/>
</dbReference>
<comment type="caution">
    <text evidence="2">The sequence shown here is derived from an EMBL/GenBank/DDBJ whole genome shotgun (WGS) entry which is preliminary data.</text>
</comment>
<reference evidence="3" key="1">
    <citation type="journal article" date="2016" name="Nat. Biotechnol.">
        <title>Sequencing wild and cultivated cassava and related species reveals extensive interspecific hybridization and genetic diversity.</title>
        <authorList>
            <person name="Bredeson J.V."/>
            <person name="Lyons J.B."/>
            <person name="Prochnik S.E."/>
            <person name="Wu G.A."/>
            <person name="Ha C.M."/>
            <person name="Edsinger-Gonzales E."/>
            <person name="Grimwood J."/>
            <person name="Schmutz J."/>
            <person name="Rabbi I.Y."/>
            <person name="Egesi C."/>
            <person name="Nauluvula P."/>
            <person name="Lebot V."/>
            <person name="Ndunguru J."/>
            <person name="Mkamilo G."/>
            <person name="Bart R.S."/>
            <person name="Setter T.L."/>
            <person name="Gleadow R.M."/>
            <person name="Kulakow P."/>
            <person name="Ferguson M.E."/>
            <person name="Rounsley S."/>
            <person name="Rokhsar D.S."/>
        </authorList>
    </citation>
    <scope>NUCLEOTIDE SEQUENCE [LARGE SCALE GENOMIC DNA]</scope>
    <source>
        <strain evidence="3">cv. AM560-2</strain>
    </source>
</reference>
<keyword evidence="1" id="KW-0472">Membrane</keyword>
<keyword evidence="3" id="KW-1185">Reference proteome</keyword>